<dbReference type="PANTHER" id="PTHR19959:SF119">
    <property type="entry name" value="FUNGAL LIPASE-LIKE DOMAIN-CONTAINING PROTEIN"/>
    <property type="match status" value="1"/>
</dbReference>
<feature type="compositionally biased region" description="Acidic residues" evidence="1">
    <location>
        <begin position="471"/>
        <end position="481"/>
    </location>
</feature>
<feature type="region of interest" description="Disordered" evidence="1">
    <location>
        <begin position="615"/>
        <end position="651"/>
    </location>
</feature>
<dbReference type="PANTHER" id="PTHR19959">
    <property type="entry name" value="KINESIN LIGHT CHAIN"/>
    <property type="match status" value="1"/>
</dbReference>
<sequence length="1484" mass="158974">MARFRNMWRVADVARDLVMAGTWAEKRSVLGRCPPGLLGDVEAALVRRLAEIRAEDGDDSADVLAHEQNSWLVHACRAGMDEATWRLLIDGYSTAVLTAPVLTVVNSTDAGEVRRAIADAPEVLSEPTGRDLERLARDMRSLRMFRESHSVARGRRLLAGVRETGVLDEREFGDPIEAQRELFRLIALFEEVLDRYERGVARALDEAAGLAAGMIEHRCWYDVRLFPRLRLLHLCANVFTYRFEDRGDEADAETSVRLNRALLEETPLDHPERAGYAGNLGNALRNRFGLDRDPADLDAAVRWLRESAAAYGQRSPHRHRALNNLGNALLDRYTTGGDGTDLDQAMAAYTLATGRRASSDPLYPTCLSNLSRGLVHRFRRDGDERDLRRAVEVARRSAQLGRGTPQRHMHLAQAAEALYEAYLRDRDPGRLREALEHVDAALAIAGPEAAASDVYATIREAVLSALAGADETTEADMDDGTGETGPAPADEAEEPLDGTVNVLARRYGRTGTGADLARLTAHLERILPAAPAVHRPVYLTSLGAALHGRFEREGDAADLHEAIARLEEAAGARGPAGPSATCLSNLGVALQSRGELTARVADLDEAVRHLRESLRRTRPGDPDEATRLSNLGNALRSRSEHTGNGADLDEAVEMGRRSVARLADEPSLRAMGLSNLGNALHVRFQRAGEKGDLDEAIAHLGRAAEAVPAGHLIEAGILSSLGNALRARFEDGGDPADIDRAIGAGRGAVAGLLGISTDRAMCRSNLAISLLARSAAADLADDDHGDGPSDGDGDGLDDAALDLAAVNAAKDGAQDDGHHDVPADRAALDGDLSEAIRLLEEAVRELPPSHPYLGTCLSNLGNALSARFLLTGDRADSDAAVAHLEHAVRTVPDGHPSQAMWLLNLGSALLSPSDDDESRTERAIRTWRTAARSRTATTSVRMAAASAWGRAAPTPAASAEGYAAAVRLLPQVAWHGLPQAARRERLADRQGLARIAAARAIECGRTAEAVELLELGRSVLWRQMLHTRGDLAVLERRAPDVAAGLARIRRLLDDLPAESAGLDGEAGRRRTVESRMSLAREWDELVERARSLDGLAHFLAPTPFAELREAAAGGPVVVVNVSAYRCDALIVTAGAEQPLLVPLPDLTLAEADRRTAGWLTALRRLDTAGRGPAALVNVRQTLTAVQEWLWNTVAGPVLDAMAPPRRDPAAGEERRAGGRPGEAAERGEALLGGPPRLWWCPTGPLSLLPLHAAGTAGGDGRWVIDEVVSSYTPTLEALRQVRRRPPAAAPRLLAVGMSHTPGLPPLPGVDGELRAIGVHRPVDTLLRDADATRDRVLSALAGHEWAHLACHGSQNLFDPAAAAVHLHDGPLTVEDLAARPLEGAELVQLSACQTAVGGVELLDEAIHLAAALHMAGYAHVVATQWVVSDGNAAALAEGVYQMLAQAGRPDAGRAALALHHAVRSLRERFRAQPDLWAPYLHIGP</sequence>
<evidence type="ECO:0000259" key="2">
    <source>
        <dbReference type="Pfam" id="PF12770"/>
    </source>
</evidence>
<dbReference type="SUPFAM" id="SSF81901">
    <property type="entry name" value="HCP-like"/>
    <property type="match status" value="1"/>
</dbReference>
<dbReference type="SUPFAM" id="SSF48452">
    <property type="entry name" value="TPR-like"/>
    <property type="match status" value="2"/>
</dbReference>
<dbReference type="InterPro" id="IPR024983">
    <property type="entry name" value="CHAT_dom"/>
</dbReference>
<reference evidence="4" key="1">
    <citation type="journal article" date="2019" name="Int. J. Syst. Evol. Microbiol.">
        <title>The Global Catalogue of Microorganisms (GCM) 10K type strain sequencing project: providing services to taxonomists for standard genome sequencing and annotation.</title>
        <authorList>
            <consortium name="The Broad Institute Genomics Platform"/>
            <consortium name="The Broad Institute Genome Sequencing Center for Infectious Disease"/>
            <person name="Wu L."/>
            <person name="Ma J."/>
        </authorList>
    </citation>
    <scope>NUCLEOTIDE SEQUENCE [LARGE SCALE GENOMIC DNA]</scope>
    <source>
        <strain evidence="4">CGMCC 4.7132</strain>
    </source>
</reference>
<name>A0ABV9CQW8_9ACTN</name>
<dbReference type="Gene3D" id="1.25.40.10">
    <property type="entry name" value="Tetratricopeptide repeat domain"/>
    <property type="match status" value="3"/>
</dbReference>
<feature type="domain" description="CHAT" evidence="2">
    <location>
        <begin position="1187"/>
        <end position="1483"/>
    </location>
</feature>
<dbReference type="EMBL" id="JBHSFP010000025">
    <property type="protein sequence ID" value="MFC4534743.1"/>
    <property type="molecule type" value="Genomic_DNA"/>
</dbReference>
<accession>A0ABV9CQW8</accession>
<feature type="region of interest" description="Disordered" evidence="1">
    <location>
        <begin position="1200"/>
        <end position="1227"/>
    </location>
</feature>
<protein>
    <submittedName>
        <fullName evidence="3">CHAT domain-containing protein</fullName>
    </submittedName>
</protein>
<evidence type="ECO:0000313" key="3">
    <source>
        <dbReference type="EMBL" id="MFC4534743.1"/>
    </source>
</evidence>
<evidence type="ECO:0000256" key="1">
    <source>
        <dbReference type="SAM" id="MobiDB-lite"/>
    </source>
</evidence>
<feature type="region of interest" description="Disordered" evidence="1">
    <location>
        <begin position="469"/>
        <end position="494"/>
    </location>
</feature>
<dbReference type="RefSeq" id="WP_380845986.1">
    <property type="nucleotide sequence ID" value="NZ_JBHSFP010000025.1"/>
</dbReference>
<comment type="caution">
    <text evidence="3">The sequence shown here is derived from an EMBL/GenBank/DDBJ whole genome shotgun (WGS) entry which is preliminary data.</text>
</comment>
<feature type="compositionally biased region" description="Basic and acidic residues" evidence="1">
    <location>
        <begin position="1204"/>
        <end position="1227"/>
    </location>
</feature>
<feature type="compositionally biased region" description="Basic and acidic residues" evidence="1">
    <location>
        <begin position="615"/>
        <end position="626"/>
    </location>
</feature>
<dbReference type="Pfam" id="PF13374">
    <property type="entry name" value="TPR_10"/>
    <property type="match status" value="2"/>
</dbReference>
<dbReference type="Proteomes" id="UP001596004">
    <property type="component" value="Unassembled WGS sequence"/>
</dbReference>
<keyword evidence="4" id="KW-1185">Reference proteome</keyword>
<evidence type="ECO:0000313" key="4">
    <source>
        <dbReference type="Proteomes" id="UP001596004"/>
    </source>
</evidence>
<organism evidence="3 4">
    <name type="scientific">Sphaerisporangium dianthi</name>
    <dbReference type="NCBI Taxonomy" id="1436120"/>
    <lineage>
        <taxon>Bacteria</taxon>
        <taxon>Bacillati</taxon>
        <taxon>Actinomycetota</taxon>
        <taxon>Actinomycetes</taxon>
        <taxon>Streptosporangiales</taxon>
        <taxon>Streptosporangiaceae</taxon>
        <taxon>Sphaerisporangium</taxon>
    </lineage>
</organism>
<dbReference type="InterPro" id="IPR011990">
    <property type="entry name" value="TPR-like_helical_dom_sf"/>
</dbReference>
<gene>
    <name evidence="3" type="ORF">ACFO60_28630</name>
</gene>
<proteinExistence type="predicted"/>
<dbReference type="Pfam" id="PF12770">
    <property type="entry name" value="CHAT"/>
    <property type="match status" value="1"/>
</dbReference>